<accession>A0A940IHE0</accession>
<dbReference type="EMBL" id="JADILV010000005">
    <property type="protein sequence ID" value="MBO8482605.1"/>
    <property type="molecule type" value="Genomic_DNA"/>
</dbReference>
<evidence type="ECO:0000256" key="1">
    <source>
        <dbReference type="SAM" id="Phobius"/>
    </source>
</evidence>
<comment type="caution">
    <text evidence="3">The sequence shown here is derived from an EMBL/GenBank/DDBJ whole genome shotgun (WGS) entry which is preliminary data.</text>
</comment>
<reference evidence="3" key="2">
    <citation type="journal article" date="2021" name="PeerJ">
        <title>Extensive microbial diversity within the chicken gut microbiome revealed by metagenomics and culture.</title>
        <authorList>
            <person name="Gilroy R."/>
            <person name="Ravi A."/>
            <person name="Getino M."/>
            <person name="Pursley I."/>
            <person name="Horton D.L."/>
            <person name="Alikhan N.F."/>
            <person name="Baker D."/>
            <person name="Gharbi K."/>
            <person name="Hall N."/>
            <person name="Watson M."/>
            <person name="Adriaenssens E.M."/>
            <person name="Foster-Nyarko E."/>
            <person name="Jarju S."/>
            <person name="Secka A."/>
            <person name="Antonio M."/>
            <person name="Oren A."/>
            <person name="Chaudhuri R.R."/>
            <person name="La Ragione R."/>
            <person name="Hildebrand F."/>
            <person name="Pallen M.J."/>
        </authorList>
    </citation>
    <scope>NUCLEOTIDE SEQUENCE</scope>
    <source>
        <strain evidence="3">G3-8215</strain>
    </source>
</reference>
<protein>
    <submittedName>
        <fullName evidence="3">PH domain-containing protein</fullName>
    </submittedName>
</protein>
<organism evidence="3 4">
    <name type="scientific">Candidatus Cryptobacteroides avicola</name>
    <dbReference type="NCBI Taxonomy" id="2840757"/>
    <lineage>
        <taxon>Bacteria</taxon>
        <taxon>Pseudomonadati</taxon>
        <taxon>Bacteroidota</taxon>
        <taxon>Bacteroidia</taxon>
        <taxon>Bacteroidales</taxon>
        <taxon>Candidatus Cryptobacteroides</taxon>
    </lineage>
</organism>
<feature type="transmembrane region" description="Helical" evidence="1">
    <location>
        <begin position="30"/>
        <end position="51"/>
    </location>
</feature>
<dbReference type="Proteomes" id="UP000725002">
    <property type="component" value="Unassembled WGS sequence"/>
</dbReference>
<keyword evidence="1" id="KW-0472">Membrane</keyword>
<evidence type="ECO:0000313" key="4">
    <source>
        <dbReference type="Proteomes" id="UP000725002"/>
    </source>
</evidence>
<evidence type="ECO:0000313" key="3">
    <source>
        <dbReference type="EMBL" id="MBO8482605.1"/>
    </source>
</evidence>
<name>A0A940IHE0_9BACT</name>
<dbReference type="Pfam" id="PF03703">
    <property type="entry name" value="bPH_2"/>
    <property type="match status" value="1"/>
</dbReference>
<sequence length="171" mass="19375">MTNRQWNPENIDRVENLTYMPLERNYLKVMFLKTGSAYVCMMLLPLFLLLAEGLDCKWTILVCTESALLTAAVLNLSLLPRSFSNKGFAIREHDITYRSGIIFRSSVTIPFCKIQQVSIGQNPFTRIFGLYTVDIVNGAQFLAGTAIPGLTEEKAEEIKAFIIERTKNEND</sequence>
<feature type="domain" description="YdbS-like PH" evidence="2">
    <location>
        <begin position="85"/>
        <end position="162"/>
    </location>
</feature>
<reference evidence="3" key="1">
    <citation type="submission" date="2020-10" db="EMBL/GenBank/DDBJ databases">
        <authorList>
            <person name="Gilroy R."/>
        </authorList>
    </citation>
    <scope>NUCLEOTIDE SEQUENCE</scope>
    <source>
        <strain evidence="3">G3-8215</strain>
    </source>
</reference>
<keyword evidence="1" id="KW-0812">Transmembrane</keyword>
<evidence type="ECO:0000259" key="2">
    <source>
        <dbReference type="Pfam" id="PF03703"/>
    </source>
</evidence>
<gene>
    <name evidence="3" type="ORF">IAB75_00575</name>
</gene>
<dbReference type="PANTHER" id="PTHR34473">
    <property type="entry name" value="UPF0699 TRANSMEMBRANE PROTEIN YDBS"/>
    <property type="match status" value="1"/>
</dbReference>
<proteinExistence type="predicted"/>
<dbReference type="InterPro" id="IPR005182">
    <property type="entry name" value="YdbS-like_PH"/>
</dbReference>
<keyword evidence="1" id="KW-1133">Transmembrane helix</keyword>
<dbReference type="PANTHER" id="PTHR34473:SF2">
    <property type="entry name" value="UPF0699 TRANSMEMBRANE PROTEIN YDBT"/>
    <property type="match status" value="1"/>
</dbReference>
<dbReference type="AlphaFoldDB" id="A0A940IHE0"/>